<evidence type="ECO:0000256" key="8">
    <source>
        <dbReference type="ARBA" id="ARBA00032077"/>
    </source>
</evidence>
<evidence type="ECO:0000256" key="2">
    <source>
        <dbReference type="ARBA" id="ARBA00013021"/>
    </source>
</evidence>
<keyword evidence="13" id="KW-1185">Reference proteome</keyword>
<keyword evidence="4" id="KW-0575">Peroxidase</keyword>
<evidence type="ECO:0000256" key="9">
    <source>
        <dbReference type="ARBA" id="ARBA00047572"/>
    </source>
</evidence>
<keyword evidence="6" id="KW-0560">Oxidoreductase</keyword>
<dbReference type="InterPro" id="IPR050217">
    <property type="entry name" value="Peroxiredoxin"/>
</dbReference>
<comment type="subunit">
    <text evidence="1">Homodimer; disulfide-linked, upon oxidation. 5 homodimers assemble to form a ring-like decamer.</text>
</comment>
<keyword evidence="5" id="KW-0049">Antioxidant</keyword>
<dbReference type="InterPro" id="IPR036249">
    <property type="entry name" value="Thioredoxin-like_sf"/>
</dbReference>
<dbReference type="SUPFAM" id="SSF52833">
    <property type="entry name" value="Thioredoxin-like"/>
    <property type="match status" value="1"/>
</dbReference>
<dbReference type="CDD" id="cd03015">
    <property type="entry name" value="PRX_Typ2cys"/>
    <property type="match status" value="1"/>
</dbReference>
<dbReference type="GO" id="GO:0102039">
    <property type="term" value="F:NADH-dependent peroxiredoxin activity"/>
    <property type="evidence" value="ECO:0007669"/>
    <property type="project" value="UniProtKB-EC"/>
</dbReference>
<dbReference type="Gene3D" id="3.40.30.10">
    <property type="entry name" value="Glutaredoxin"/>
    <property type="match status" value="1"/>
</dbReference>
<dbReference type="Pfam" id="PF00578">
    <property type="entry name" value="AhpC-TSA"/>
    <property type="match status" value="1"/>
</dbReference>
<dbReference type="InterPro" id="IPR013766">
    <property type="entry name" value="Thioredoxin_domain"/>
</dbReference>
<evidence type="ECO:0000259" key="11">
    <source>
        <dbReference type="PROSITE" id="PS51352"/>
    </source>
</evidence>
<dbReference type="GO" id="GO:0005829">
    <property type="term" value="C:cytosol"/>
    <property type="evidence" value="ECO:0007669"/>
    <property type="project" value="TreeGrafter"/>
</dbReference>
<dbReference type="OrthoDB" id="9812811at2"/>
<name>A0A0R3E5T0_9BRAD</name>
<evidence type="ECO:0000256" key="1">
    <source>
        <dbReference type="ARBA" id="ARBA00011654"/>
    </source>
</evidence>
<gene>
    <name evidence="12" type="ORF">AOQ71_02010</name>
</gene>
<dbReference type="PANTHER" id="PTHR10681:SF121">
    <property type="entry name" value="ALKYL HYDROPEROXIDE REDUCTASE C"/>
    <property type="match status" value="1"/>
</dbReference>
<dbReference type="EC" id="1.11.1.26" evidence="2"/>
<organism evidence="12 13">
    <name type="scientific">Bradyrhizobium manausense</name>
    <dbReference type="NCBI Taxonomy" id="989370"/>
    <lineage>
        <taxon>Bacteria</taxon>
        <taxon>Pseudomonadati</taxon>
        <taxon>Pseudomonadota</taxon>
        <taxon>Alphaproteobacteria</taxon>
        <taxon>Hyphomicrobiales</taxon>
        <taxon>Nitrobacteraceae</taxon>
        <taxon>Bradyrhizobium</taxon>
    </lineage>
</organism>
<dbReference type="GO" id="GO:0033554">
    <property type="term" value="P:cellular response to stress"/>
    <property type="evidence" value="ECO:0007669"/>
    <property type="project" value="TreeGrafter"/>
</dbReference>
<dbReference type="PANTHER" id="PTHR10681">
    <property type="entry name" value="THIOREDOXIN PEROXIDASE"/>
    <property type="match status" value="1"/>
</dbReference>
<dbReference type="GO" id="GO:0045454">
    <property type="term" value="P:cell redox homeostasis"/>
    <property type="evidence" value="ECO:0007669"/>
    <property type="project" value="TreeGrafter"/>
</dbReference>
<dbReference type="PIRSF" id="PIRSF000239">
    <property type="entry name" value="AHPC"/>
    <property type="match status" value="1"/>
</dbReference>
<evidence type="ECO:0000256" key="4">
    <source>
        <dbReference type="ARBA" id="ARBA00022559"/>
    </source>
</evidence>
<evidence type="ECO:0000256" key="5">
    <source>
        <dbReference type="ARBA" id="ARBA00022862"/>
    </source>
</evidence>
<dbReference type="Proteomes" id="UP000051936">
    <property type="component" value="Unassembled WGS sequence"/>
</dbReference>
<proteinExistence type="predicted"/>
<evidence type="ECO:0000256" key="7">
    <source>
        <dbReference type="ARBA" id="ARBA00023284"/>
    </source>
</evidence>
<evidence type="ECO:0000313" key="13">
    <source>
        <dbReference type="Proteomes" id="UP000051936"/>
    </source>
</evidence>
<keyword evidence="7" id="KW-0676">Redox-active center</keyword>
<evidence type="ECO:0000313" key="12">
    <source>
        <dbReference type="EMBL" id="KRQ17440.1"/>
    </source>
</evidence>
<dbReference type="PROSITE" id="PS51352">
    <property type="entry name" value="THIOREDOXIN_2"/>
    <property type="match status" value="1"/>
</dbReference>
<evidence type="ECO:0000256" key="10">
    <source>
        <dbReference type="PIRSR" id="PIRSR000239-1"/>
    </source>
</evidence>
<accession>A0A0R3E5T0</accession>
<protein>
    <recommendedName>
        <fullName evidence="3">Alkyl hydroperoxide reductase C</fullName>
        <ecNumber evidence="2">1.11.1.26</ecNumber>
    </recommendedName>
    <alternativeName>
        <fullName evidence="8">Peroxiredoxin</fullName>
    </alternativeName>
</protein>
<dbReference type="InterPro" id="IPR024706">
    <property type="entry name" value="Peroxiredoxin_AhpC-typ"/>
</dbReference>
<dbReference type="GO" id="GO:0008379">
    <property type="term" value="F:thioredoxin peroxidase activity"/>
    <property type="evidence" value="ECO:0007669"/>
    <property type="project" value="TreeGrafter"/>
</dbReference>
<dbReference type="AlphaFoldDB" id="A0A0R3E5T0"/>
<comment type="caution">
    <text evidence="12">The sequence shown here is derived from an EMBL/GenBank/DDBJ whole genome shotgun (WGS) entry which is preliminary data.</text>
</comment>
<reference evidence="12 13" key="1">
    <citation type="submission" date="2015-09" db="EMBL/GenBank/DDBJ databases">
        <title>Draft Genome Sequence of Bradyrhizobium manausense Strain BR 3351T, a Novel Symbiotic Nitrogen-Fixing Alphaproteobacterium Isolated from Brazilian Amazon Rain Forest.</title>
        <authorList>
            <person name="De Araujo J.L."/>
            <person name="Zilli J.E."/>
        </authorList>
    </citation>
    <scope>NUCLEOTIDE SEQUENCE [LARGE SCALE GENOMIC DNA]</scope>
    <source>
        <strain evidence="12 13">BR3351</strain>
    </source>
</reference>
<dbReference type="RefSeq" id="WP_057741054.1">
    <property type="nucleotide sequence ID" value="NZ_LJYG01000012.1"/>
</dbReference>
<feature type="domain" description="Thioredoxin" evidence="11">
    <location>
        <begin position="2"/>
        <end position="166"/>
    </location>
</feature>
<dbReference type="GO" id="GO:0006979">
    <property type="term" value="P:response to oxidative stress"/>
    <property type="evidence" value="ECO:0007669"/>
    <property type="project" value="TreeGrafter"/>
</dbReference>
<evidence type="ECO:0000256" key="3">
    <source>
        <dbReference type="ARBA" id="ARBA00017462"/>
    </source>
</evidence>
<dbReference type="STRING" id="989370.AOQ71_02010"/>
<dbReference type="GO" id="GO:0042744">
    <property type="term" value="P:hydrogen peroxide catabolic process"/>
    <property type="evidence" value="ECO:0007669"/>
    <property type="project" value="TreeGrafter"/>
</dbReference>
<dbReference type="InterPro" id="IPR000866">
    <property type="entry name" value="AhpC/TSA"/>
</dbReference>
<evidence type="ECO:0000256" key="6">
    <source>
        <dbReference type="ARBA" id="ARBA00023002"/>
    </source>
</evidence>
<sequence>MLGIGSKLPSFEITGVKPGFHAQEEDGQSAFETLTERSFPGQWKIIFFYPKDFTFVCPTEIAEFGRLSKDFTERDAVVLGGSTDNEFCKLAWRREHKDLHHLPIWQFADTKGELVDGLGVRAPEGVANRYTFIVAPDNSIQHVYATSPNVGRSPKDTLRVLDALQTDELCPCNREIGGDTLKASSVIP</sequence>
<dbReference type="EMBL" id="LJYG01000012">
    <property type="protein sequence ID" value="KRQ17440.1"/>
    <property type="molecule type" value="Genomic_DNA"/>
</dbReference>
<comment type="catalytic activity">
    <reaction evidence="9">
        <text>a hydroperoxide + NADH + H(+) = an alcohol + NAD(+) + H2O</text>
        <dbReference type="Rhea" id="RHEA:62628"/>
        <dbReference type="ChEBI" id="CHEBI:15377"/>
        <dbReference type="ChEBI" id="CHEBI:15378"/>
        <dbReference type="ChEBI" id="CHEBI:30879"/>
        <dbReference type="ChEBI" id="CHEBI:35924"/>
        <dbReference type="ChEBI" id="CHEBI:57540"/>
        <dbReference type="ChEBI" id="CHEBI:57945"/>
        <dbReference type="EC" id="1.11.1.26"/>
    </reaction>
</comment>
<feature type="active site" description="Cysteine sulfenic acid (-SOH) intermediate; for peroxidase activity" evidence="10">
    <location>
        <position position="57"/>
    </location>
</feature>